<evidence type="ECO:0000256" key="4">
    <source>
        <dbReference type="ARBA" id="ARBA00022702"/>
    </source>
</evidence>
<gene>
    <name evidence="8" type="ORF">Adt_00288</name>
    <name evidence="9" type="ORF">Adt_00313</name>
</gene>
<reference evidence="10" key="1">
    <citation type="submission" date="2024-07" db="EMBL/GenBank/DDBJ databases">
        <title>Two chromosome-level genome assemblies of Korean endemic species Abeliophyllum distichum and Forsythia ovata (Oleaceae).</title>
        <authorList>
            <person name="Jang H."/>
        </authorList>
    </citation>
    <scope>NUCLEOTIDE SEQUENCE [LARGE SCALE GENOMIC DNA]</scope>
</reference>
<evidence type="ECO:0000313" key="8">
    <source>
        <dbReference type="EMBL" id="KAL2539310.1"/>
    </source>
</evidence>
<feature type="signal peptide" evidence="7">
    <location>
        <begin position="1"/>
        <end position="24"/>
    </location>
</feature>
<keyword evidence="3" id="KW-0964">Secreted</keyword>
<protein>
    <submittedName>
        <fullName evidence="9">Uncharacterized protein</fullName>
    </submittedName>
</protein>
<dbReference type="PANTHER" id="PTHR39112:SF1">
    <property type="entry name" value="PROTEIN RALF-LIKE 27"/>
    <property type="match status" value="1"/>
</dbReference>
<evidence type="ECO:0000256" key="3">
    <source>
        <dbReference type="ARBA" id="ARBA00022525"/>
    </source>
</evidence>
<dbReference type="Pfam" id="PF05498">
    <property type="entry name" value="RALF"/>
    <property type="match status" value="1"/>
</dbReference>
<reference evidence="9" key="2">
    <citation type="submission" date="2024-07" db="EMBL/GenBank/DDBJ databases">
        <title>Two chromosome-level genome assemblies of Korean endemic species Abeliophyllum distichum and Forsythia ovata (Oleaceae).</title>
        <authorList>
            <person name="Mun J.H."/>
        </authorList>
    </citation>
    <scope>NUCLEOTIDE SEQUENCE</scope>
    <source>
        <strain evidence="9">KNKB198505000391</strain>
        <tissue evidence="9">Leaf</tissue>
    </source>
</reference>
<evidence type="ECO:0000256" key="5">
    <source>
        <dbReference type="ARBA" id="ARBA00022729"/>
    </source>
</evidence>
<keyword evidence="5 7" id="KW-0732">Signal</keyword>
<evidence type="ECO:0000256" key="7">
    <source>
        <dbReference type="SAM" id="SignalP"/>
    </source>
</evidence>
<evidence type="ECO:0000313" key="10">
    <source>
        <dbReference type="Proteomes" id="UP001604336"/>
    </source>
</evidence>
<keyword evidence="6" id="KW-1015">Disulfide bond</keyword>
<dbReference type="EMBL" id="JBFOLK010000001">
    <property type="protein sequence ID" value="KAL2539335.1"/>
    <property type="molecule type" value="Genomic_DNA"/>
</dbReference>
<dbReference type="GO" id="GO:0005179">
    <property type="term" value="F:hormone activity"/>
    <property type="evidence" value="ECO:0007669"/>
    <property type="project" value="UniProtKB-KW"/>
</dbReference>
<keyword evidence="10" id="KW-1185">Reference proteome</keyword>
<comment type="subcellular location">
    <subcellularLocation>
        <location evidence="1">Secreted</location>
    </subcellularLocation>
</comment>
<evidence type="ECO:0000313" key="9">
    <source>
        <dbReference type="EMBL" id="KAL2539335.1"/>
    </source>
</evidence>
<feature type="chain" id="PRO_5044723628" evidence="7">
    <location>
        <begin position="25"/>
        <end position="115"/>
    </location>
</feature>
<comment type="similarity">
    <text evidence="2">Belongs to the plant rapid alkalinization factor (RALF) family.</text>
</comment>
<dbReference type="InterPro" id="IPR039252">
    <property type="entry name" value="RALFL27"/>
</dbReference>
<dbReference type="PANTHER" id="PTHR39112">
    <property type="entry name" value="PROTEIN RALF-LIKE 27-RELATED"/>
    <property type="match status" value="1"/>
</dbReference>
<name>A0ABD1VPR3_9LAMI</name>
<dbReference type="InterPro" id="IPR008801">
    <property type="entry name" value="RALF"/>
</dbReference>
<dbReference type="EMBL" id="JBFOLK010000001">
    <property type="protein sequence ID" value="KAL2539310.1"/>
    <property type="molecule type" value="Genomic_DNA"/>
</dbReference>
<dbReference type="GO" id="GO:0005576">
    <property type="term" value="C:extracellular region"/>
    <property type="evidence" value="ECO:0007669"/>
    <property type="project" value="UniProtKB-SubCell"/>
</dbReference>
<accession>A0ABD1VPR3</accession>
<sequence>MKIDMNQTFLYLALALFLASLVNSTEGGGGDGVGSVGRRCNATIAECVAANDGEEFLMESEISRRILAAHPISYKGFIKQMPYCDRDSYGSCIGPASKFYKERPCNYQDLCKRSE</sequence>
<evidence type="ECO:0000256" key="2">
    <source>
        <dbReference type="ARBA" id="ARBA00009178"/>
    </source>
</evidence>
<organism evidence="9 10">
    <name type="scientific">Abeliophyllum distichum</name>
    <dbReference type="NCBI Taxonomy" id="126358"/>
    <lineage>
        <taxon>Eukaryota</taxon>
        <taxon>Viridiplantae</taxon>
        <taxon>Streptophyta</taxon>
        <taxon>Embryophyta</taxon>
        <taxon>Tracheophyta</taxon>
        <taxon>Spermatophyta</taxon>
        <taxon>Magnoliopsida</taxon>
        <taxon>eudicotyledons</taxon>
        <taxon>Gunneridae</taxon>
        <taxon>Pentapetalae</taxon>
        <taxon>asterids</taxon>
        <taxon>lamiids</taxon>
        <taxon>Lamiales</taxon>
        <taxon>Oleaceae</taxon>
        <taxon>Forsythieae</taxon>
        <taxon>Abeliophyllum</taxon>
    </lineage>
</organism>
<dbReference type="Proteomes" id="UP001604336">
    <property type="component" value="Unassembled WGS sequence"/>
</dbReference>
<evidence type="ECO:0000256" key="6">
    <source>
        <dbReference type="ARBA" id="ARBA00023157"/>
    </source>
</evidence>
<dbReference type="AlphaFoldDB" id="A0ABD1VPR3"/>
<comment type="caution">
    <text evidence="9">The sequence shown here is derived from an EMBL/GenBank/DDBJ whole genome shotgun (WGS) entry which is preliminary data.</text>
</comment>
<keyword evidence="4" id="KW-0372">Hormone</keyword>
<proteinExistence type="inferred from homology"/>
<evidence type="ECO:0000256" key="1">
    <source>
        <dbReference type="ARBA" id="ARBA00004613"/>
    </source>
</evidence>